<dbReference type="RefSeq" id="WP_092363030.1">
    <property type="nucleotide sequence ID" value="NZ_BMGV01000002.1"/>
</dbReference>
<evidence type="ECO:0000313" key="3">
    <source>
        <dbReference type="Proteomes" id="UP000199379"/>
    </source>
</evidence>
<dbReference type="STRING" id="1227549.SAMN05444007_102477"/>
<dbReference type="InterPro" id="IPR051680">
    <property type="entry name" value="ATP-dep_Glu-Cys_Ligase-2"/>
</dbReference>
<dbReference type="Pfam" id="PF04168">
    <property type="entry name" value="Alpha-E"/>
    <property type="match status" value="1"/>
</dbReference>
<evidence type="ECO:0000259" key="1">
    <source>
        <dbReference type="Pfam" id="PF04168"/>
    </source>
</evidence>
<dbReference type="PANTHER" id="PTHR34595">
    <property type="entry name" value="BLR5612 PROTEIN"/>
    <property type="match status" value="1"/>
</dbReference>
<gene>
    <name evidence="2" type="ORF">SAMN05444007_102477</name>
</gene>
<dbReference type="EMBL" id="FNYD01000002">
    <property type="protein sequence ID" value="SEI85472.1"/>
    <property type="molecule type" value="Genomic_DNA"/>
</dbReference>
<dbReference type="AlphaFoldDB" id="A0A1H6UC96"/>
<protein>
    <submittedName>
        <fullName evidence="2">Uncharacterized conserved protein, Alpha-E superfamily</fullName>
    </submittedName>
</protein>
<reference evidence="2 3" key="1">
    <citation type="submission" date="2016-10" db="EMBL/GenBank/DDBJ databases">
        <authorList>
            <person name="de Groot N.N."/>
        </authorList>
    </citation>
    <scope>NUCLEOTIDE SEQUENCE [LARGE SCALE GENOMIC DNA]</scope>
    <source>
        <strain evidence="2 3">DSM 29340</strain>
    </source>
</reference>
<dbReference type="PANTHER" id="PTHR34595:SF7">
    <property type="entry name" value="SLL1039 PROTEIN"/>
    <property type="match status" value="1"/>
</dbReference>
<organism evidence="2 3">
    <name type="scientific">Cribrihabitans marinus</name>
    <dbReference type="NCBI Taxonomy" id="1227549"/>
    <lineage>
        <taxon>Bacteria</taxon>
        <taxon>Pseudomonadati</taxon>
        <taxon>Pseudomonadota</taxon>
        <taxon>Alphaproteobacteria</taxon>
        <taxon>Rhodobacterales</taxon>
        <taxon>Paracoccaceae</taxon>
        <taxon>Cribrihabitans</taxon>
    </lineage>
</organism>
<dbReference type="OrthoDB" id="9803532at2"/>
<name>A0A1H6UC96_9RHOB</name>
<dbReference type="InterPro" id="IPR007296">
    <property type="entry name" value="DUF403"/>
</dbReference>
<accession>A0A1H6UC96</accession>
<sequence>MLGKTANGLFWMYRYFERAENTARLIETGQRIALTRLDAGDDEWVSVLQSAGALTDFEAEAEGNPVTRDEAVDWLLRSGANASSVLSCIEAARQNARLVRTALTGEVWEATNATYMTARRILARKVSERDLPETLRTIRQHAALVRGMTLGTMMRTEIFNFARIGTFLERADSTARILDVKYYVLLPSAGAVGTSIDNVQWETILRSVSARGGFRLEYGAAGGPLEIAEFLILNKRMPRSLAFCAETVRENLLHLQQDIPDPLPSLDLVDALLAECLSQDIGAVFDFGLHEFIETVLAHLARIARQIEIDFRFYE</sequence>
<proteinExistence type="predicted"/>
<evidence type="ECO:0000313" key="2">
    <source>
        <dbReference type="EMBL" id="SEI85472.1"/>
    </source>
</evidence>
<feature type="domain" description="DUF403" evidence="1">
    <location>
        <begin position="1"/>
        <end position="310"/>
    </location>
</feature>
<keyword evidence="3" id="KW-1185">Reference proteome</keyword>
<dbReference type="Proteomes" id="UP000199379">
    <property type="component" value="Unassembled WGS sequence"/>
</dbReference>